<comment type="caution">
    <text evidence="1">The sequence shown here is derived from an EMBL/GenBank/DDBJ whole genome shotgun (WGS) entry which is preliminary data.</text>
</comment>
<proteinExistence type="predicted"/>
<organism evidence="1 2">
    <name type="scientific">Gossypium aridum</name>
    <name type="common">American cotton</name>
    <name type="synonym">Erioxylum aridum</name>
    <dbReference type="NCBI Taxonomy" id="34290"/>
    <lineage>
        <taxon>Eukaryota</taxon>
        <taxon>Viridiplantae</taxon>
        <taxon>Streptophyta</taxon>
        <taxon>Embryophyta</taxon>
        <taxon>Tracheophyta</taxon>
        <taxon>Spermatophyta</taxon>
        <taxon>Magnoliopsida</taxon>
        <taxon>eudicotyledons</taxon>
        <taxon>Gunneridae</taxon>
        <taxon>Pentapetalae</taxon>
        <taxon>rosids</taxon>
        <taxon>malvids</taxon>
        <taxon>Malvales</taxon>
        <taxon>Malvaceae</taxon>
        <taxon>Malvoideae</taxon>
        <taxon>Gossypium</taxon>
    </lineage>
</organism>
<keyword evidence="2" id="KW-1185">Reference proteome</keyword>
<sequence length="29" mass="3575">MPAHLPISKYSIFYDLEGHRRTRRELLFQ</sequence>
<dbReference type="Proteomes" id="UP000593577">
    <property type="component" value="Unassembled WGS sequence"/>
</dbReference>
<dbReference type="AlphaFoldDB" id="A0A7J8X3D7"/>
<protein>
    <submittedName>
        <fullName evidence="1">Uncharacterized protein</fullName>
    </submittedName>
</protein>
<evidence type="ECO:0000313" key="2">
    <source>
        <dbReference type="Proteomes" id="UP000593577"/>
    </source>
</evidence>
<accession>A0A7J8X3D7</accession>
<name>A0A7J8X3D7_GOSAI</name>
<reference evidence="1 2" key="1">
    <citation type="journal article" date="2019" name="Genome Biol. Evol.">
        <title>Insights into the evolution of the New World diploid cottons (Gossypium, subgenus Houzingenia) based on genome sequencing.</title>
        <authorList>
            <person name="Grover C.E."/>
            <person name="Arick M.A. 2nd"/>
            <person name="Thrash A."/>
            <person name="Conover J.L."/>
            <person name="Sanders W.S."/>
            <person name="Peterson D.G."/>
            <person name="Frelichowski J.E."/>
            <person name="Scheffler J.A."/>
            <person name="Scheffler B.E."/>
            <person name="Wendel J.F."/>
        </authorList>
    </citation>
    <scope>NUCLEOTIDE SEQUENCE [LARGE SCALE GENOMIC DNA]</scope>
    <source>
        <strain evidence="1">185</strain>
        <tissue evidence="1">Leaf</tissue>
    </source>
</reference>
<evidence type="ECO:0000313" key="1">
    <source>
        <dbReference type="EMBL" id="MBA0681474.1"/>
    </source>
</evidence>
<gene>
    <name evidence="1" type="ORF">Goari_023275</name>
</gene>
<dbReference type="EMBL" id="JABFAA010000005">
    <property type="protein sequence ID" value="MBA0681474.1"/>
    <property type="molecule type" value="Genomic_DNA"/>
</dbReference>